<evidence type="ECO:0000313" key="3">
    <source>
        <dbReference type="Proteomes" id="UP000593571"/>
    </source>
</evidence>
<gene>
    <name evidence="2" type="ORF">HJG63_001660</name>
</gene>
<organism evidence="2 3">
    <name type="scientific">Rousettus aegyptiacus</name>
    <name type="common">Egyptian fruit bat</name>
    <name type="synonym">Pteropus aegyptiacus</name>
    <dbReference type="NCBI Taxonomy" id="9407"/>
    <lineage>
        <taxon>Eukaryota</taxon>
        <taxon>Metazoa</taxon>
        <taxon>Chordata</taxon>
        <taxon>Craniata</taxon>
        <taxon>Vertebrata</taxon>
        <taxon>Euteleostomi</taxon>
        <taxon>Mammalia</taxon>
        <taxon>Eutheria</taxon>
        <taxon>Laurasiatheria</taxon>
        <taxon>Chiroptera</taxon>
        <taxon>Yinpterochiroptera</taxon>
        <taxon>Pteropodoidea</taxon>
        <taxon>Pteropodidae</taxon>
        <taxon>Rousettinae</taxon>
        <taxon>Rousettus</taxon>
    </lineage>
</organism>
<feature type="compositionally biased region" description="Low complexity" evidence="1">
    <location>
        <begin position="1"/>
        <end position="10"/>
    </location>
</feature>
<protein>
    <submittedName>
        <fullName evidence="2">Basophilic leukemia-expressed protein</fullName>
    </submittedName>
</protein>
<dbReference type="AlphaFoldDB" id="A0A7J8GVR1"/>
<dbReference type="EMBL" id="JACASE010000005">
    <property type="protein sequence ID" value="KAF6464184.1"/>
    <property type="molecule type" value="Genomic_DNA"/>
</dbReference>
<reference evidence="2 3" key="1">
    <citation type="journal article" date="2020" name="Nature">
        <title>Six reference-quality genomes reveal evolution of bat adaptations.</title>
        <authorList>
            <person name="Jebb D."/>
            <person name="Huang Z."/>
            <person name="Pippel M."/>
            <person name="Hughes G.M."/>
            <person name="Lavrichenko K."/>
            <person name="Devanna P."/>
            <person name="Winkler S."/>
            <person name="Jermiin L.S."/>
            <person name="Skirmuntt E.C."/>
            <person name="Katzourakis A."/>
            <person name="Burkitt-Gray L."/>
            <person name="Ray D.A."/>
            <person name="Sullivan K.A.M."/>
            <person name="Roscito J.G."/>
            <person name="Kirilenko B.M."/>
            <person name="Davalos L.M."/>
            <person name="Corthals A.P."/>
            <person name="Power M.L."/>
            <person name="Jones G."/>
            <person name="Ransome R.D."/>
            <person name="Dechmann D.K.N."/>
            <person name="Locatelli A.G."/>
            <person name="Puechmaille S.J."/>
            <person name="Fedrigo O."/>
            <person name="Jarvis E.D."/>
            <person name="Hiller M."/>
            <person name="Vernes S.C."/>
            <person name="Myers E.W."/>
            <person name="Teeling E.C."/>
        </authorList>
    </citation>
    <scope>NUCLEOTIDE SEQUENCE [LARGE SCALE GENOMIC DNA]</scope>
    <source>
        <strain evidence="2">MRouAeg1</strain>
        <tissue evidence="2">Muscle</tissue>
    </source>
</reference>
<keyword evidence="3" id="KW-1185">Reference proteome</keyword>
<evidence type="ECO:0000256" key="1">
    <source>
        <dbReference type="SAM" id="MobiDB-lite"/>
    </source>
</evidence>
<evidence type="ECO:0000313" key="2">
    <source>
        <dbReference type="EMBL" id="KAF6464184.1"/>
    </source>
</evidence>
<feature type="region of interest" description="Disordered" evidence="1">
    <location>
        <begin position="1"/>
        <end position="46"/>
    </location>
</feature>
<name>A0A7J8GVR1_ROUAE</name>
<comment type="caution">
    <text evidence="2">The sequence shown here is derived from an EMBL/GenBank/DDBJ whole genome shotgun (WGS) entry which is preliminary data.</text>
</comment>
<accession>A0A7J8GVR1</accession>
<proteinExistence type="predicted"/>
<sequence length="173" mass="18873">MAAAAAAVAGAGRGGGTDSRQERSRARGWPGTERSEGRSSLTTGWSQVKSWKRRTLQVAVRMASLLSTWLQRPWPLTWTPGWCLTPAPRLPLSWMPGWPSIHHPKLRAMGTLTRPTLSLWAGLQHMGRATSPTRETCRACRPPGRLCRPAGGPSRQVPCASWPLPTTCSRESG</sequence>
<dbReference type="Proteomes" id="UP000593571">
    <property type="component" value="Unassembled WGS sequence"/>
</dbReference>